<gene>
    <name evidence="1" type="ORF">PENNAL_c0022G11337</name>
</gene>
<keyword evidence="2" id="KW-1185">Reference proteome</keyword>
<evidence type="ECO:0000313" key="2">
    <source>
        <dbReference type="Proteomes" id="UP000191691"/>
    </source>
</evidence>
<sequence>MEYEFCLEHATQHIGYWRRAPPTTLDKLTIRKEEDGNFTLTALPETDSVTEIVESVLGHSVKLHCLQASGAEGQSGCSIYFVQDSSHPEKTVAVTKVYPPACHKDFFEELIAYPRLLSLSDPPSAARPLGVGRMRNENTAEPMGVIVYQLAAGNAINTIIRDIGRVSTLRLITKQPCPDETMEMMNDIIRGALHGISINHKSHQTQSSNIPTAELLDCQFKELMTDLISAVQGVALTLAKLHQEKSEWSTASESVVDRLRNKLQGWMEEIQGPSRAQCERAIGSDQIQQLASLVDRAVDYSREEGVASLLHGDASSGISSGAPFMESL</sequence>
<dbReference type="STRING" id="60175.A0A1V6YF29"/>
<organism evidence="1 2">
    <name type="scientific">Penicillium nalgiovense</name>
    <dbReference type="NCBI Taxonomy" id="60175"/>
    <lineage>
        <taxon>Eukaryota</taxon>
        <taxon>Fungi</taxon>
        <taxon>Dikarya</taxon>
        <taxon>Ascomycota</taxon>
        <taxon>Pezizomycotina</taxon>
        <taxon>Eurotiomycetes</taxon>
        <taxon>Eurotiomycetidae</taxon>
        <taxon>Eurotiales</taxon>
        <taxon>Aspergillaceae</taxon>
        <taxon>Penicillium</taxon>
    </lineage>
</organism>
<reference evidence="2" key="1">
    <citation type="journal article" date="2017" name="Nat. Microbiol.">
        <title>Global analysis of biosynthetic gene clusters reveals vast potential of secondary metabolite production in Penicillium species.</title>
        <authorList>
            <person name="Nielsen J.C."/>
            <person name="Grijseels S."/>
            <person name="Prigent S."/>
            <person name="Ji B."/>
            <person name="Dainat J."/>
            <person name="Nielsen K.F."/>
            <person name="Frisvad J.C."/>
            <person name="Workman M."/>
            <person name="Nielsen J."/>
        </authorList>
    </citation>
    <scope>NUCLEOTIDE SEQUENCE [LARGE SCALE GENOMIC DNA]</scope>
    <source>
        <strain evidence="2">IBT 13039</strain>
    </source>
</reference>
<evidence type="ECO:0000313" key="1">
    <source>
        <dbReference type="EMBL" id="OQE86047.1"/>
    </source>
</evidence>
<proteinExistence type="predicted"/>
<protein>
    <submittedName>
        <fullName evidence="1">Uncharacterized protein</fullName>
    </submittedName>
</protein>
<dbReference type="EMBL" id="MOOB01000022">
    <property type="protein sequence ID" value="OQE86047.1"/>
    <property type="molecule type" value="Genomic_DNA"/>
</dbReference>
<comment type="caution">
    <text evidence="1">The sequence shown here is derived from an EMBL/GenBank/DDBJ whole genome shotgun (WGS) entry which is preliminary data.</text>
</comment>
<dbReference type="Proteomes" id="UP000191691">
    <property type="component" value="Unassembled WGS sequence"/>
</dbReference>
<name>A0A1V6YF29_PENNA</name>
<accession>A0A1V6YF29</accession>
<dbReference type="AlphaFoldDB" id="A0A1V6YF29"/>